<gene>
    <name evidence="1" type="ORF">S06H3_27308</name>
</gene>
<sequence>MQQVRIIKWNKLLREGQLKGSFQTAQAEYLYGVYQGQWVAIREGSTCEALPDHESAGRIAAITLCQKPKAKRVLVIGSGLGLCHEFLRLPQIETISWAHCDNEYVRELNRFIPPELKITDERFYPLAGDVRSLLTEEKPHY</sequence>
<protein>
    <recommendedName>
        <fullName evidence="2">PABS domain-containing protein</fullName>
    </recommendedName>
</protein>
<accession>X1LL96</accession>
<dbReference type="InterPro" id="IPR029063">
    <property type="entry name" value="SAM-dependent_MTases_sf"/>
</dbReference>
<proteinExistence type="predicted"/>
<comment type="caution">
    <text evidence="1">The sequence shown here is derived from an EMBL/GenBank/DDBJ whole genome shotgun (WGS) entry which is preliminary data.</text>
</comment>
<feature type="non-terminal residue" evidence="1">
    <location>
        <position position="141"/>
    </location>
</feature>
<evidence type="ECO:0008006" key="2">
    <source>
        <dbReference type="Google" id="ProtNLM"/>
    </source>
</evidence>
<dbReference type="AlphaFoldDB" id="X1LL96"/>
<evidence type="ECO:0000313" key="1">
    <source>
        <dbReference type="EMBL" id="GAI20137.1"/>
    </source>
</evidence>
<reference evidence="1" key="1">
    <citation type="journal article" date="2014" name="Front. Microbiol.">
        <title>High frequency of phylogenetically diverse reductive dehalogenase-homologous genes in deep subseafloor sedimentary metagenomes.</title>
        <authorList>
            <person name="Kawai M."/>
            <person name="Futagami T."/>
            <person name="Toyoda A."/>
            <person name="Takaki Y."/>
            <person name="Nishi S."/>
            <person name="Hori S."/>
            <person name="Arai W."/>
            <person name="Tsubouchi T."/>
            <person name="Morono Y."/>
            <person name="Uchiyama I."/>
            <person name="Ito T."/>
            <person name="Fujiyama A."/>
            <person name="Inagaki F."/>
            <person name="Takami H."/>
        </authorList>
    </citation>
    <scope>NUCLEOTIDE SEQUENCE</scope>
    <source>
        <strain evidence="1">Expedition CK06-06</strain>
    </source>
</reference>
<organism evidence="1">
    <name type="scientific">marine sediment metagenome</name>
    <dbReference type="NCBI Taxonomy" id="412755"/>
    <lineage>
        <taxon>unclassified sequences</taxon>
        <taxon>metagenomes</taxon>
        <taxon>ecological metagenomes</taxon>
    </lineage>
</organism>
<name>X1LL96_9ZZZZ</name>
<dbReference type="EMBL" id="BARV01015832">
    <property type="protein sequence ID" value="GAI20137.1"/>
    <property type="molecule type" value="Genomic_DNA"/>
</dbReference>
<dbReference type="Gene3D" id="3.40.50.150">
    <property type="entry name" value="Vaccinia Virus protein VP39"/>
    <property type="match status" value="1"/>
</dbReference>